<evidence type="ECO:0000313" key="6">
    <source>
        <dbReference type="Ensembl" id="ENSEBUP00000004560.1"/>
    </source>
</evidence>
<keyword evidence="2" id="KW-0963">Cytoplasm</keyword>
<dbReference type="InterPro" id="IPR045140">
    <property type="entry name" value="SHCBP1-like"/>
</dbReference>
<feature type="domain" description="Right handed beta helix" evidence="4">
    <location>
        <begin position="318"/>
        <end position="452"/>
    </location>
</feature>
<dbReference type="GeneTree" id="ENSGT00940000161310"/>
<evidence type="ECO:0000259" key="5">
    <source>
        <dbReference type="Pfam" id="PF23762"/>
    </source>
</evidence>
<dbReference type="AlphaFoldDB" id="A0A8C4NA10"/>
<comment type="subcellular location">
    <subcellularLocation>
        <location evidence="1">Cytoplasm</location>
        <location evidence="1">Cytoskeleton</location>
        <location evidence="1">Spindle</location>
    </subcellularLocation>
</comment>
<name>A0A8C4NA10_EPTBU</name>
<evidence type="ECO:0000256" key="1">
    <source>
        <dbReference type="ARBA" id="ARBA00004186"/>
    </source>
</evidence>
<reference evidence="6" key="1">
    <citation type="submission" date="2025-08" db="UniProtKB">
        <authorList>
            <consortium name="Ensembl"/>
        </authorList>
    </citation>
    <scope>IDENTIFICATION</scope>
</reference>
<dbReference type="Pfam" id="PF13229">
    <property type="entry name" value="Beta_helix"/>
    <property type="match status" value="1"/>
</dbReference>
<reference evidence="6" key="2">
    <citation type="submission" date="2025-09" db="UniProtKB">
        <authorList>
            <consortium name="Ensembl"/>
        </authorList>
    </citation>
    <scope>IDENTIFICATION</scope>
</reference>
<feature type="domain" description="SHC SH2" evidence="5">
    <location>
        <begin position="94"/>
        <end position="212"/>
    </location>
</feature>
<dbReference type="Gene3D" id="2.160.20.10">
    <property type="entry name" value="Single-stranded right-handed beta-helix, Pectin lyase-like"/>
    <property type="match status" value="1"/>
</dbReference>
<dbReference type="GO" id="GO:0008543">
    <property type="term" value="P:fibroblast growth factor receptor signaling pathway"/>
    <property type="evidence" value="ECO:0007669"/>
    <property type="project" value="TreeGrafter"/>
</dbReference>
<keyword evidence="7" id="KW-1185">Reference proteome</keyword>
<dbReference type="GO" id="GO:0005819">
    <property type="term" value="C:spindle"/>
    <property type="evidence" value="ECO:0007669"/>
    <property type="project" value="UniProtKB-SubCell"/>
</dbReference>
<keyword evidence="3" id="KW-0206">Cytoskeleton</keyword>
<dbReference type="SUPFAM" id="SSF51126">
    <property type="entry name" value="Pectin lyase-like"/>
    <property type="match status" value="1"/>
</dbReference>
<dbReference type="InterPro" id="IPR039448">
    <property type="entry name" value="Beta_helix"/>
</dbReference>
<dbReference type="PANTHER" id="PTHR14695:SF8">
    <property type="entry name" value="SHC SH2 DOMAIN-BINDING PROTEIN 1"/>
    <property type="match status" value="1"/>
</dbReference>
<evidence type="ECO:0000313" key="7">
    <source>
        <dbReference type="Proteomes" id="UP000694388"/>
    </source>
</evidence>
<evidence type="ECO:0000256" key="2">
    <source>
        <dbReference type="ARBA" id="ARBA00022490"/>
    </source>
</evidence>
<accession>A0A8C4NA10</accession>
<evidence type="ECO:0000256" key="3">
    <source>
        <dbReference type="ARBA" id="ARBA00023212"/>
    </source>
</evidence>
<dbReference type="InterPro" id="IPR057508">
    <property type="entry name" value="SHCBP-like_N"/>
</dbReference>
<dbReference type="InterPro" id="IPR011050">
    <property type="entry name" value="Pectin_lyase_fold/virulence"/>
</dbReference>
<sequence>MLMSTTVIVTSLRLPELISARYPLVLTSTAPFQIFSTRVTCRTMIASKLIKITSLVIARRVKFTASLQTTWRKSWNLRDGRPSGLQKDPAFLLMFFSNHIWRDWDIEDDEDDYDYFVRSGDPRLRLHYDILEGRLPSGLVSEYSQLLKACQDKYSQFVALRRELQDAATKDSVEEVEDPEPDPDSIVEGVHLDNEIKALKQKLKMLEDPVLRYVLGYQTSSGQPVVHAKGPREDCETLTHIVSEDPINVHTLKSVLEMLHQRGHDWSMLFHRDIHSALDACYEGDTVLLCPGRYVEDASLSIAESIQFEGFGLPDDVVIEKSGRGDMFVQCSADMISMSNIKFVQHDTVEGILVVLRGQTVLQNCVLQCETSGVTVRPNAHLQMKNCDLCGAKGSGLEVYPGSACVLAGNNIHHCREGILIKDFMASMYDVPKLNMTNNLLHSNELYGVTLVKPQHLEAKLEPGNPKMVEKKPIEDKGLHSSDMEDSNYVGRATHKECISLEPEEAITAELLSASQLKFKEKVVQKKDDSASCEAIVEEQDAGELPEDMFIFLSGNSFRRNGKGAFGIFYY</sequence>
<evidence type="ECO:0000259" key="4">
    <source>
        <dbReference type="Pfam" id="PF13229"/>
    </source>
</evidence>
<protein>
    <submittedName>
        <fullName evidence="6">SHC binding and spindle associated 1</fullName>
    </submittedName>
</protein>
<dbReference type="InterPro" id="IPR012334">
    <property type="entry name" value="Pectin_lyas_fold"/>
</dbReference>
<dbReference type="PANTHER" id="PTHR14695">
    <property type="entry name" value="SHC SH2-DOMAIN BINDING PROTEIN 1-RELATED"/>
    <property type="match status" value="1"/>
</dbReference>
<dbReference type="Proteomes" id="UP000694388">
    <property type="component" value="Unplaced"/>
</dbReference>
<organism evidence="6 7">
    <name type="scientific">Eptatretus burgeri</name>
    <name type="common">Inshore hagfish</name>
    <dbReference type="NCBI Taxonomy" id="7764"/>
    <lineage>
        <taxon>Eukaryota</taxon>
        <taxon>Metazoa</taxon>
        <taxon>Chordata</taxon>
        <taxon>Craniata</taxon>
        <taxon>Vertebrata</taxon>
        <taxon>Cyclostomata</taxon>
        <taxon>Myxini</taxon>
        <taxon>Myxiniformes</taxon>
        <taxon>Myxinidae</taxon>
        <taxon>Eptatretinae</taxon>
        <taxon>Eptatretus</taxon>
    </lineage>
</organism>
<dbReference type="Ensembl" id="ENSEBUT00000004998.1">
    <property type="protein sequence ID" value="ENSEBUP00000004560.1"/>
    <property type="gene ID" value="ENSEBUG00000003192.1"/>
</dbReference>
<dbReference type="Pfam" id="PF23762">
    <property type="entry name" value="SHCBP_N"/>
    <property type="match status" value="1"/>
</dbReference>
<proteinExistence type="predicted"/>